<organism evidence="1 2">
    <name type="scientific">Actinomyces howellii</name>
    <dbReference type="NCBI Taxonomy" id="52771"/>
    <lineage>
        <taxon>Bacteria</taxon>
        <taxon>Bacillati</taxon>
        <taxon>Actinomycetota</taxon>
        <taxon>Actinomycetes</taxon>
        <taxon>Actinomycetales</taxon>
        <taxon>Actinomycetaceae</taxon>
        <taxon>Actinomyces</taxon>
    </lineage>
</organism>
<evidence type="ECO:0000313" key="2">
    <source>
        <dbReference type="Proteomes" id="UP000266895"/>
    </source>
</evidence>
<reference evidence="1 2" key="1">
    <citation type="submission" date="2018-12" db="EMBL/GenBank/DDBJ databases">
        <authorList>
            <consortium name="Pathogen Informatics"/>
        </authorList>
    </citation>
    <scope>NUCLEOTIDE SEQUENCE [LARGE SCALE GENOMIC DNA]</scope>
    <source>
        <strain evidence="1 2">NCTC11636</strain>
    </source>
</reference>
<dbReference type="Pfam" id="PF14014">
    <property type="entry name" value="DUF4230"/>
    <property type="match status" value="1"/>
</dbReference>
<gene>
    <name evidence="1" type="ORF">NCTC11636_01011</name>
</gene>
<evidence type="ECO:0008006" key="3">
    <source>
        <dbReference type="Google" id="ProtNLM"/>
    </source>
</evidence>
<dbReference type="InterPro" id="IPR025324">
    <property type="entry name" value="DUF4230"/>
</dbReference>
<dbReference type="EMBL" id="LR134350">
    <property type="protein sequence ID" value="VEG27397.1"/>
    <property type="molecule type" value="Genomic_DNA"/>
</dbReference>
<name>A0A448HG40_9ACTO</name>
<dbReference type="Proteomes" id="UP000266895">
    <property type="component" value="Chromosome"/>
</dbReference>
<protein>
    <recommendedName>
        <fullName evidence="3">DUF4230 domain-containing protein</fullName>
    </recommendedName>
</protein>
<accession>A0A448HG40</accession>
<keyword evidence="2" id="KW-1185">Reference proteome</keyword>
<sequence>MLLVGGGFSAGVMYADWGDPEVTAQGIEQQISTCSELTTVKLTETGIVHYEDGMIPLIDKTTFNMVYKADVRVGVDLSEVDVSVDGKVITVALPRASVQEVGIDPASISLYDKSFTLVDGASEEDLATAIADAEADVAKNLDDDTLIETADQQAQDVITGLLSPLTDAAQGYTIEFVVEDSAPGQ</sequence>
<dbReference type="KEGG" id="ahw:NCTC11636_01011"/>
<dbReference type="AlphaFoldDB" id="A0A448HG40"/>
<proteinExistence type="predicted"/>
<evidence type="ECO:0000313" key="1">
    <source>
        <dbReference type="EMBL" id="VEG27397.1"/>
    </source>
</evidence>